<evidence type="ECO:0000313" key="3">
    <source>
        <dbReference type="Proteomes" id="UP000199604"/>
    </source>
</evidence>
<dbReference type="EMBL" id="FOJT01000004">
    <property type="protein sequence ID" value="SFB10046.1"/>
    <property type="molecule type" value="Genomic_DNA"/>
</dbReference>
<name>A0A1I0YBC4_9FLAO</name>
<feature type="transmembrane region" description="Helical" evidence="1">
    <location>
        <begin position="72"/>
        <end position="93"/>
    </location>
</feature>
<feature type="transmembrane region" description="Helical" evidence="1">
    <location>
        <begin position="246"/>
        <end position="266"/>
    </location>
</feature>
<dbReference type="AlphaFoldDB" id="A0A1I0YBC4"/>
<reference evidence="3" key="1">
    <citation type="submission" date="2016-10" db="EMBL/GenBank/DDBJ databases">
        <authorList>
            <person name="Varghese N."/>
            <person name="Submissions S."/>
        </authorList>
    </citation>
    <scope>NUCLEOTIDE SEQUENCE [LARGE SCALE GENOMIC DNA]</scope>
    <source>
        <strain evidence="3">DSM 21789</strain>
    </source>
</reference>
<accession>A0A1I0YBC4</accession>
<protein>
    <submittedName>
        <fullName evidence="2">Uncharacterized membrane protein YjgN, DUF898 family</fullName>
    </submittedName>
</protein>
<dbReference type="STRING" id="498292.SAMN05660845_1603"/>
<feature type="transmembrane region" description="Helical" evidence="1">
    <location>
        <begin position="202"/>
        <end position="225"/>
    </location>
</feature>
<dbReference type="InterPro" id="IPR010295">
    <property type="entry name" value="DUF898"/>
</dbReference>
<dbReference type="Proteomes" id="UP000199604">
    <property type="component" value="Unassembled WGS sequence"/>
</dbReference>
<gene>
    <name evidence="2" type="ORF">SAMN05660845_1603</name>
</gene>
<feature type="transmembrane region" description="Helical" evidence="1">
    <location>
        <begin position="126"/>
        <end position="146"/>
    </location>
</feature>
<evidence type="ECO:0000256" key="1">
    <source>
        <dbReference type="SAM" id="Phobius"/>
    </source>
</evidence>
<evidence type="ECO:0000313" key="2">
    <source>
        <dbReference type="EMBL" id="SFB10046.1"/>
    </source>
</evidence>
<organism evidence="2 3">
    <name type="scientific">Flavobacterium swingsii</name>
    <dbReference type="NCBI Taxonomy" id="498292"/>
    <lineage>
        <taxon>Bacteria</taxon>
        <taxon>Pseudomonadati</taxon>
        <taxon>Bacteroidota</taxon>
        <taxon>Flavobacteriia</taxon>
        <taxon>Flavobacteriales</taxon>
        <taxon>Flavobacteriaceae</taxon>
        <taxon>Flavobacterium</taxon>
    </lineage>
</organism>
<sequence>MLFTSFTNIFITNDEIDKIDLAFFAKSILKNILILQSNYKNKQQTNIMEHTENSLSKLKNYKLDFHGNGSDFFGILIVNWLLTIVTLGFYYPWAKAKKLQYLYGETSLNEDRFEFHGTGKEMFKGFIKAIGLFIALYGVLLFFMYLEMPAIGLILFYLAFFAVLPVAIHGSYKYRMSRTSWRGIRFGYRGDRNELVKNFFKWIGLTIVTFGIYGSWLAMNLRSYIIGNIKFGDIEMKYKGDGGDYLLMNIKGYFLTIITLGIYMFWWQKDMFDYYINNLSLHKDDEKIELESTVTGGEIFTLSIVNVLILIFTLGLGSAWVEVRTMKYLLSNIHLEGTIDLDTIKQTEENYKDATGEDIEDMLEMDFVM</sequence>
<feature type="transmembrane region" description="Helical" evidence="1">
    <location>
        <begin position="153"/>
        <end position="172"/>
    </location>
</feature>
<keyword evidence="1" id="KW-1133">Transmembrane helix</keyword>
<keyword evidence="3" id="KW-1185">Reference proteome</keyword>
<proteinExistence type="predicted"/>
<keyword evidence="1" id="KW-0472">Membrane</keyword>
<dbReference type="Pfam" id="PF05987">
    <property type="entry name" value="DUF898"/>
    <property type="match status" value="2"/>
</dbReference>
<feature type="transmembrane region" description="Helical" evidence="1">
    <location>
        <begin position="299"/>
        <end position="321"/>
    </location>
</feature>
<keyword evidence="1" id="KW-0812">Transmembrane</keyword>